<dbReference type="Gene3D" id="1.10.530.10">
    <property type="match status" value="1"/>
</dbReference>
<dbReference type="EC" id="3.2.1.17" evidence="2"/>
<accession>A0AA39LKQ2</accession>
<evidence type="ECO:0000313" key="12">
    <source>
        <dbReference type="Proteomes" id="UP001175271"/>
    </source>
</evidence>
<keyword evidence="10" id="KW-0732">Signal</keyword>
<feature type="signal peptide" evidence="10">
    <location>
        <begin position="1"/>
        <end position="22"/>
    </location>
</feature>
<feature type="disulfide bond" evidence="9">
    <location>
        <begin position="25"/>
        <end position="107"/>
    </location>
</feature>
<reference evidence="11" key="1">
    <citation type="submission" date="2023-06" db="EMBL/GenBank/DDBJ databases">
        <title>Genomic analysis of the entomopathogenic nematode Steinernema hermaphroditum.</title>
        <authorList>
            <person name="Schwarz E.M."/>
            <person name="Heppert J.K."/>
            <person name="Baniya A."/>
            <person name="Schwartz H.T."/>
            <person name="Tan C.-H."/>
            <person name="Antoshechkin I."/>
            <person name="Sternberg P.W."/>
            <person name="Goodrich-Blair H."/>
            <person name="Dillman A.R."/>
        </authorList>
    </citation>
    <scope>NUCLEOTIDE SEQUENCE</scope>
    <source>
        <strain evidence="11">PS9179</strain>
        <tissue evidence="11">Whole animal</tissue>
    </source>
</reference>
<comment type="caution">
    <text evidence="11">The sequence shown here is derived from an EMBL/GenBank/DDBJ whole genome shotgun (WGS) entry which is preliminary data.</text>
</comment>
<keyword evidence="8" id="KW-0326">Glycosidase</keyword>
<evidence type="ECO:0000256" key="2">
    <source>
        <dbReference type="ARBA" id="ARBA00012732"/>
    </source>
</evidence>
<feature type="disulfide bond" evidence="9">
    <location>
        <begin position="61"/>
        <end position="89"/>
    </location>
</feature>
<dbReference type="Proteomes" id="UP001175271">
    <property type="component" value="Unassembled WGS sequence"/>
</dbReference>
<evidence type="ECO:0000256" key="3">
    <source>
        <dbReference type="ARBA" id="ARBA00022529"/>
    </source>
</evidence>
<protein>
    <recommendedName>
        <fullName evidence="2">lysozyme</fullName>
        <ecNumber evidence="2">3.2.1.17</ecNumber>
    </recommendedName>
</protein>
<keyword evidence="3" id="KW-0929">Antimicrobial</keyword>
<evidence type="ECO:0000256" key="8">
    <source>
        <dbReference type="ARBA" id="ARBA00023295"/>
    </source>
</evidence>
<evidence type="ECO:0000256" key="9">
    <source>
        <dbReference type="PIRSR" id="PIRSR608597-3"/>
    </source>
</evidence>
<keyword evidence="7 9" id="KW-1015">Disulfide bond</keyword>
<evidence type="ECO:0000256" key="7">
    <source>
        <dbReference type="ARBA" id="ARBA00023157"/>
    </source>
</evidence>
<dbReference type="GO" id="GO:0031640">
    <property type="term" value="P:killing of cells of another organism"/>
    <property type="evidence" value="ECO:0007669"/>
    <property type="project" value="UniProtKB-KW"/>
</dbReference>
<dbReference type="SUPFAM" id="SSF53955">
    <property type="entry name" value="Lysozyme-like"/>
    <property type="match status" value="1"/>
</dbReference>
<feature type="disulfide bond" evidence="9">
    <location>
        <begin position="79"/>
        <end position="85"/>
    </location>
</feature>
<keyword evidence="12" id="KW-1185">Reference proteome</keyword>
<dbReference type="InterPro" id="IPR008597">
    <property type="entry name" value="Invert_lysozyme"/>
</dbReference>
<feature type="chain" id="PRO_5041424278" description="lysozyme" evidence="10">
    <location>
        <begin position="23"/>
        <end position="140"/>
    </location>
</feature>
<feature type="disulfide bond" evidence="9">
    <location>
        <begin position="28"/>
        <end position="139"/>
    </location>
</feature>
<feature type="disulfide bond" evidence="9">
    <location>
        <begin position="41"/>
        <end position="48"/>
    </location>
</feature>
<dbReference type="CDD" id="cd16890">
    <property type="entry name" value="lyz_i"/>
    <property type="match status" value="1"/>
</dbReference>
<keyword evidence="6" id="KW-0044">Antibiotic</keyword>
<dbReference type="PROSITE" id="PS51909">
    <property type="entry name" value="LYSOZYME_I"/>
    <property type="match status" value="1"/>
</dbReference>
<dbReference type="Pfam" id="PF05497">
    <property type="entry name" value="Destabilase"/>
    <property type="match status" value="1"/>
</dbReference>
<name>A0AA39LKQ2_9BILA</name>
<dbReference type="AlphaFoldDB" id="A0AA39LKQ2"/>
<dbReference type="EMBL" id="JAUCMV010000004">
    <property type="protein sequence ID" value="KAK0401326.1"/>
    <property type="molecule type" value="Genomic_DNA"/>
</dbReference>
<evidence type="ECO:0000256" key="4">
    <source>
        <dbReference type="ARBA" id="ARBA00022638"/>
    </source>
</evidence>
<dbReference type="GO" id="GO:0003796">
    <property type="term" value="F:lysozyme activity"/>
    <property type="evidence" value="ECO:0007669"/>
    <property type="project" value="UniProtKB-EC"/>
</dbReference>
<sequence>MLIPSKTTFLLIALLAMSSTSAKTCLDCICDVASGCKNAPCNPKTGTCGYFQITLPYYEDCGTPGRNGNEPVENAWKRCAADKACSEKCVNAFVAKYSKNCPNKGACEKMARLHDGGPTGCSKPATNDYWNKVKNCCKCT</sequence>
<dbReference type="InterPro" id="IPR023346">
    <property type="entry name" value="Lysozyme-like_dom_sf"/>
</dbReference>
<evidence type="ECO:0000256" key="6">
    <source>
        <dbReference type="ARBA" id="ARBA00023022"/>
    </source>
</evidence>
<dbReference type="GO" id="GO:0042742">
    <property type="term" value="P:defense response to bacterium"/>
    <property type="evidence" value="ECO:0007669"/>
    <property type="project" value="UniProtKB-KW"/>
</dbReference>
<evidence type="ECO:0000313" key="11">
    <source>
        <dbReference type="EMBL" id="KAK0401326.1"/>
    </source>
</evidence>
<keyword evidence="5" id="KW-0378">Hydrolase</keyword>
<dbReference type="PANTHER" id="PTHR11195">
    <property type="entry name" value="DESTABILASE-RELATED"/>
    <property type="match status" value="1"/>
</dbReference>
<comment type="catalytic activity">
    <reaction evidence="1">
        <text>Hydrolysis of (1-&gt;4)-beta-linkages between N-acetylmuramic acid and N-acetyl-D-glucosamine residues in a peptidoglycan and between N-acetyl-D-glucosamine residues in chitodextrins.</text>
        <dbReference type="EC" id="3.2.1.17"/>
    </reaction>
</comment>
<feature type="disulfide bond" evidence="9">
    <location>
        <begin position="30"/>
        <end position="36"/>
    </location>
</feature>
<organism evidence="11 12">
    <name type="scientific">Steinernema hermaphroditum</name>
    <dbReference type="NCBI Taxonomy" id="289476"/>
    <lineage>
        <taxon>Eukaryota</taxon>
        <taxon>Metazoa</taxon>
        <taxon>Ecdysozoa</taxon>
        <taxon>Nematoda</taxon>
        <taxon>Chromadorea</taxon>
        <taxon>Rhabditida</taxon>
        <taxon>Tylenchina</taxon>
        <taxon>Panagrolaimomorpha</taxon>
        <taxon>Strongyloidoidea</taxon>
        <taxon>Steinernematidae</taxon>
        <taxon>Steinernema</taxon>
    </lineage>
</organism>
<evidence type="ECO:0000256" key="10">
    <source>
        <dbReference type="SAM" id="SignalP"/>
    </source>
</evidence>
<proteinExistence type="predicted"/>
<evidence type="ECO:0000256" key="5">
    <source>
        <dbReference type="ARBA" id="ARBA00022801"/>
    </source>
</evidence>
<dbReference type="PANTHER" id="PTHR11195:SF13">
    <property type="entry name" value="INVERTEBRATE-TYPE LYSOZYME 2-RELATED"/>
    <property type="match status" value="1"/>
</dbReference>
<gene>
    <name evidence="11" type="ORF">QR680_015718</name>
</gene>
<evidence type="ECO:0000256" key="1">
    <source>
        <dbReference type="ARBA" id="ARBA00000632"/>
    </source>
</evidence>
<keyword evidence="4" id="KW-0081">Bacteriolytic enzyme</keyword>